<dbReference type="InterPro" id="IPR023213">
    <property type="entry name" value="CAT-like_dom_sf"/>
</dbReference>
<evidence type="ECO:0000313" key="2">
    <source>
        <dbReference type="Proteomes" id="UP000823775"/>
    </source>
</evidence>
<gene>
    <name evidence="1" type="ORF">HAX54_010300</name>
</gene>
<accession>A0ABS8WVU2</accession>
<name>A0ABS8WVU2_DATST</name>
<reference evidence="1 2" key="1">
    <citation type="journal article" date="2021" name="BMC Genomics">
        <title>Datura genome reveals duplications of psychoactive alkaloid biosynthetic genes and high mutation rate following tissue culture.</title>
        <authorList>
            <person name="Rajewski A."/>
            <person name="Carter-House D."/>
            <person name="Stajich J."/>
            <person name="Litt A."/>
        </authorList>
    </citation>
    <scope>NUCLEOTIDE SEQUENCE [LARGE SCALE GENOMIC DNA]</scope>
    <source>
        <strain evidence="1">AR-01</strain>
    </source>
</reference>
<protein>
    <submittedName>
        <fullName evidence="1">Uncharacterized protein</fullName>
    </submittedName>
</protein>
<keyword evidence="2" id="KW-1185">Reference proteome</keyword>
<dbReference type="Gene3D" id="3.30.559.10">
    <property type="entry name" value="Chloramphenicol acetyltransferase-like domain"/>
    <property type="match status" value="1"/>
</dbReference>
<proteinExistence type="predicted"/>
<comment type="caution">
    <text evidence="1">The sequence shown here is derived from an EMBL/GenBank/DDBJ whole genome shotgun (WGS) entry which is preliminary data.</text>
</comment>
<dbReference type="EMBL" id="JACEIK010015654">
    <property type="protein sequence ID" value="MCE3217084.1"/>
    <property type="molecule type" value="Genomic_DNA"/>
</dbReference>
<evidence type="ECO:0000313" key="1">
    <source>
        <dbReference type="EMBL" id="MCE3217084.1"/>
    </source>
</evidence>
<organism evidence="1 2">
    <name type="scientific">Datura stramonium</name>
    <name type="common">Jimsonweed</name>
    <name type="synonym">Common thornapple</name>
    <dbReference type="NCBI Taxonomy" id="4076"/>
    <lineage>
        <taxon>Eukaryota</taxon>
        <taxon>Viridiplantae</taxon>
        <taxon>Streptophyta</taxon>
        <taxon>Embryophyta</taxon>
        <taxon>Tracheophyta</taxon>
        <taxon>Spermatophyta</taxon>
        <taxon>Magnoliopsida</taxon>
        <taxon>eudicotyledons</taxon>
        <taxon>Gunneridae</taxon>
        <taxon>Pentapetalae</taxon>
        <taxon>asterids</taxon>
        <taxon>lamiids</taxon>
        <taxon>Solanales</taxon>
        <taxon>Solanaceae</taxon>
        <taxon>Solanoideae</taxon>
        <taxon>Datureae</taxon>
        <taxon>Datura</taxon>
    </lineage>
</organism>
<dbReference type="Proteomes" id="UP000823775">
    <property type="component" value="Unassembled WGS sequence"/>
</dbReference>
<sequence>MQPPLPTFYFGNAIISVIAARCLGKNHLEPIGLDKFATIGVGFWLGKRVHMSPGIRENDGSCVILEGNEGDGSLTVEIVLQDAHMDLSKNSSMKEIQMLKRKSS</sequence>